<comment type="caution">
    <text evidence="1">The sequence shown here is derived from an EMBL/GenBank/DDBJ whole genome shotgun (WGS) entry which is preliminary data.</text>
</comment>
<evidence type="ECO:0000313" key="1">
    <source>
        <dbReference type="EMBL" id="KKN91146.1"/>
    </source>
</evidence>
<dbReference type="EMBL" id="LAZR01000105">
    <property type="protein sequence ID" value="KKN91146.1"/>
    <property type="molecule type" value="Genomic_DNA"/>
</dbReference>
<organism evidence="1">
    <name type="scientific">marine sediment metagenome</name>
    <dbReference type="NCBI Taxonomy" id="412755"/>
    <lineage>
        <taxon>unclassified sequences</taxon>
        <taxon>metagenomes</taxon>
        <taxon>ecological metagenomes</taxon>
    </lineage>
</organism>
<name>A0A0F9WXJ7_9ZZZZ</name>
<sequence>MLEWVICIVVVIAIVFFICDRFKGPGMGL</sequence>
<reference evidence="1" key="1">
    <citation type="journal article" date="2015" name="Nature">
        <title>Complex archaea that bridge the gap between prokaryotes and eukaryotes.</title>
        <authorList>
            <person name="Spang A."/>
            <person name="Saw J.H."/>
            <person name="Jorgensen S.L."/>
            <person name="Zaremba-Niedzwiedzka K."/>
            <person name="Martijn J."/>
            <person name="Lind A.E."/>
            <person name="van Eijk R."/>
            <person name="Schleper C."/>
            <person name="Guy L."/>
            <person name="Ettema T.J."/>
        </authorList>
    </citation>
    <scope>NUCLEOTIDE SEQUENCE</scope>
</reference>
<dbReference type="AlphaFoldDB" id="A0A0F9WXJ7"/>
<accession>A0A0F9WXJ7</accession>
<gene>
    <name evidence="1" type="ORF">LCGC14_0220110</name>
</gene>
<proteinExistence type="predicted"/>
<protein>
    <submittedName>
        <fullName evidence="1">Uncharacterized protein</fullName>
    </submittedName>
</protein>